<dbReference type="RefSeq" id="WP_003186335.1">
    <property type="nucleotide sequence ID" value="NZ_BEXU01000002.1"/>
</dbReference>
<reference evidence="3 4" key="1">
    <citation type="submission" date="2019-06" db="EMBL/GenBank/DDBJ databases">
        <title>Genome sequence analysis of &gt;100 Bacillus licheniformis strains suggests intrinsic resistance to this species.</title>
        <authorList>
            <person name="Wels M."/>
            <person name="Siezen R.J."/>
            <person name="Johansen E."/>
            <person name="Stuer-Lauridsen B."/>
            <person name="Bjerre K."/>
            <person name="Nielsen B.K.K."/>
        </authorList>
    </citation>
    <scope>NUCLEOTIDE SEQUENCE [LARGE SCALE GENOMIC DNA]</scope>
    <source>
        <strain evidence="3 4">BAC-16736</strain>
    </source>
</reference>
<accession>A0A1Y0YR86</accession>
<evidence type="ECO:0000313" key="2">
    <source>
        <dbReference type="EMBL" id="QPR73565.1"/>
    </source>
</evidence>
<dbReference type="EMBL" id="CP065647">
    <property type="protein sequence ID" value="QPR73565.1"/>
    <property type="molecule type" value="Genomic_DNA"/>
</dbReference>
<dbReference type="InterPro" id="IPR035238">
    <property type="entry name" value="DUF5345"/>
</dbReference>
<organism evidence="3 4">
    <name type="scientific">Bacillus licheniformis</name>
    <dbReference type="NCBI Taxonomy" id="1402"/>
    <lineage>
        <taxon>Bacteria</taxon>
        <taxon>Bacillati</taxon>
        <taxon>Bacillota</taxon>
        <taxon>Bacilli</taxon>
        <taxon>Bacillales</taxon>
        <taxon>Bacillaceae</taxon>
        <taxon>Bacillus</taxon>
    </lineage>
</organism>
<name>A0A1Y0YR86_BACLI</name>
<sequence length="107" mass="12326">MNERDEKETVTHLKRELERIDDNFVPPVPQAFELNQRLARFKQERKRALKKELLCFIVMALVILSAYLTISVQVPAVFIMVQGAALILLPALALIEKRRHTADEEAD</sequence>
<feature type="transmembrane region" description="Helical" evidence="1">
    <location>
        <begin position="76"/>
        <end position="95"/>
    </location>
</feature>
<protein>
    <submittedName>
        <fullName evidence="2">YxlC family protein</fullName>
    </submittedName>
</protein>
<evidence type="ECO:0000256" key="1">
    <source>
        <dbReference type="SAM" id="Phobius"/>
    </source>
</evidence>
<keyword evidence="1" id="KW-0472">Membrane</keyword>
<keyword evidence="1" id="KW-1133">Transmembrane helix</keyword>
<dbReference type="GeneID" id="92859320"/>
<evidence type="ECO:0000313" key="4">
    <source>
        <dbReference type="Proteomes" id="UP000435910"/>
    </source>
</evidence>
<dbReference type="Pfam" id="PF17280">
    <property type="entry name" value="DUF5345"/>
    <property type="match status" value="1"/>
</dbReference>
<keyword evidence="1" id="KW-0812">Transmembrane</keyword>
<feature type="transmembrane region" description="Helical" evidence="1">
    <location>
        <begin position="53"/>
        <end position="70"/>
    </location>
</feature>
<proteinExistence type="predicted"/>
<dbReference type="Proteomes" id="UP000435910">
    <property type="component" value="Unassembled WGS sequence"/>
</dbReference>
<dbReference type="AlphaFoldDB" id="A0A1Y0YR86"/>
<reference evidence="2 5" key="2">
    <citation type="submission" date="2020-12" db="EMBL/GenBank/DDBJ databases">
        <title>FDA dAtabase for Regulatory Grade micrObial Sequences (FDA-ARGOS): Supporting development and validation of Infectious Disease Dx tests.</title>
        <authorList>
            <person name="Nelson B."/>
            <person name="Plummer A."/>
            <person name="Tallon L."/>
            <person name="Sadzewicz L."/>
            <person name="Zhao X."/>
            <person name="Boylan J."/>
            <person name="Ott S."/>
            <person name="Bowen H."/>
            <person name="Vavikolanu K."/>
            <person name="Mehta A."/>
            <person name="Aluvathingal J."/>
            <person name="Nadendla S."/>
            <person name="Myers T."/>
            <person name="Yan Y."/>
            <person name="Sichtig H."/>
        </authorList>
    </citation>
    <scope>NUCLEOTIDE SEQUENCE [LARGE SCALE GENOMIC DNA]</scope>
    <source>
        <strain evidence="2 5">FDAARGOS_923</strain>
    </source>
</reference>
<dbReference type="Proteomes" id="UP000595038">
    <property type="component" value="Chromosome"/>
</dbReference>
<evidence type="ECO:0000313" key="3">
    <source>
        <dbReference type="EMBL" id="TWL27503.1"/>
    </source>
</evidence>
<evidence type="ECO:0000313" key="5">
    <source>
        <dbReference type="Proteomes" id="UP000595038"/>
    </source>
</evidence>
<gene>
    <name evidence="3" type="ORF">CHCC16736_2824</name>
    <name evidence="2" type="ORF">I6G80_04680</name>
</gene>
<dbReference type="OMA" id="FVFCALM"/>
<dbReference type="EMBL" id="NILC01000023">
    <property type="protein sequence ID" value="TWL27503.1"/>
    <property type="molecule type" value="Genomic_DNA"/>
</dbReference>